<reference evidence="1" key="1">
    <citation type="submission" date="2018-02" db="EMBL/GenBank/DDBJ databases">
        <title>Rhizophora mucronata_Transcriptome.</title>
        <authorList>
            <person name="Meera S.P."/>
            <person name="Sreeshan A."/>
            <person name="Augustine A."/>
        </authorList>
    </citation>
    <scope>NUCLEOTIDE SEQUENCE</scope>
    <source>
        <tissue evidence="1">Leaf</tissue>
    </source>
</reference>
<organism evidence="1">
    <name type="scientific">Rhizophora mucronata</name>
    <name type="common">Asiatic mangrove</name>
    <dbReference type="NCBI Taxonomy" id="61149"/>
    <lineage>
        <taxon>Eukaryota</taxon>
        <taxon>Viridiplantae</taxon>
        <taxon>Streptophyta</taxon>
        <taxon>Embryophyta</taxon>
        <taxon>Tracheophyta</taxon>
        <taxon>Spermatophyta</taxon>
        <taxon>Magnoliopsida</taxon>
        <taxon>eudicotyledons</taxon>
        <taxon>Gunneridae</taxon>
        <taxon>Pentapetalae</taxon>
        <taxon>rosids</taxon>
        <taxon>fabids</taxon>
        <taxon>Malpighiales</taxon>
        <taxon>Rhizophoraceae</taxon>
        <taxon>Rhizophora</taxon>
    </lineage>
</organism>
<dbReference type="EMBL" id="GGEC01003799">
    <property type="protein sequence ID" value="MBW84282.1"/>
    <property type="molecule type" value="Transcribed_RNA"/>
</dbReference>
<sequence>MLRIHIFRIFGRRMKMMTVLKFELLGQLAGEGEKSPRKGPPIMRRDARSKNFQRLHLLFLKICSRILLPKRAWIKLILLLLDSCMKRAYHSLPQILIIFNRWLIILLLLGLDTSCHLIIL</sequence>
<dbReference type="AlphaFoldDB" id="A0A2P2ISS9"/>
<evidence type="ECO:0000313" key="1">
    <source>
        <dbReference type="EMBL" id="MBW84283.1"/>
    </source>
</evidence>
<proteinExistence type="predicted"/>
<dbReference type="EMBL" id="GGEC01003800">
    <property type="protein sequence ID" value="MBW84283.1"/>
    <property type="molecule type" value="Transcribed_RNA"/>
</dbReference>
<protein>
    <submittedName>
        <fullName evidence="1">Uncharacterized protein LOC105131625 isoform X1</fullName>
    </submittedName>
</protein>
<accession>A0A2P2ISS9</accession>
<name>A0A2P2ISS9_RHIMU</name>